<accession>A0AAV2TZY8</accession>
<evidence type="ECO:0000313" key="2">
    <source>
        <dbReference type="Proteomes" id="UP001497525"/>
    </source>
</evidence>
<sequence>MPNSQTLFILVVFTPPTAGRRRDSPKSRGTCCRFLHIQPFLSRRSNSHAPFTYWIPRPEIHRSVAVSTSQAGPNRECNTCICAAIETENARGGFAVAGK</sequence>
<protein>
    <recommendedName>
        <fullName evidence="3">Secreted protein</fullName>
    </recommendedName>
</protein>
<name>A0AAV2TZY8_CALDB</name>
<organism evidence="1 2">
    <name type="scientific">Calicophoron daubneyi</name>
    <name type="common">Rumen fluke</name>
    <name type="synonym">Paramphistomum daubneyi</name>
    <dbReference type="NCBI Taxonomy" id="300641"/>
    <lineage>
        <taxon>Eukaryota</taxon>
        <taxon>Metazoa</taxon>
        <taxon>Spiralia</taxon>
        <taxon>Lophotrochozoa</taxon>
        <taxon>Platyhelminthes</taxon>
        <taxon>Trematoda</taxon>
        <taxon>Digenea</taxon>
        <taxon>Plagiorchiida</taxon>
        <taxon>Pronocephalata</taxon>
        <taxon>Paramphistomoidea</taxon>
        <taxon>Paramphistomidae</taxon>
        <taxon>Calicophoron</taxon>
    </lineage>
</organism>
<reference evidence="1" key="1">
    <citation type="submission" date="2024-06" db="EMBL/GenBank/DDBJ databases">
        <authorList>
            <person name="Liu X."/>
            <person name="Lenzi L."/>
            <person name="Haldenby T S."/>
            <person name="Uol C."/>
        </authorList>
    </citation>
    <scope>NUCLEOTIDE SEQUENCE</scope>
</reference>
<dbReference type="Proteomes" id="UP001497525">
    <property type="component" value="Unassembled WGS sequence"/>
</dbReference>
<dbReference type="AlphaFoldDB" id="A0AAV2TZY8"/>
<proteinExistence type="predicted"/>
<dbReference type="EMBL" id="CAXLJL010000734">
    <property type="protein sequence ID" value="CAL5140505.1"/>
    <property type="molecule type" value="Genomic_DNA"/>
</dbReference>
<comment type="caution">
    <text evidence="1">The sequence shown here is derived from an EMBL/GenBank/DDBJ whole genome shotgun (WGS) entry which is preliminary data.</text>
</comment>
<gene>
    <name evidence="1" type="ORF">CDAUBV1_LOCUS15820</name>
</gene>
<evidence type="ECO:0008006" key="3">
    <source>
        <dbReference type="Google" id="ProtNLM"/>
    </source>
</evidence>
<evidence type="ECO:0000313" key="1">
    <source>
        <dbReference type="EMBL" id="CAL5140505.1"/>
    </source>
</evidence>